<feature type="transmembrane region" description="Helical" evidence="2">
    <location>
        <begin position="165"/>
        <end position="187"/>
    </location>
</feature>
<keyword evidence="2" id="KW-1133">Transmembrane helix</keyword>
<evidence type="ECO:0000256" key="2">
    <source>
        <dbReference type="SAM" id="Phobius"/>
    </source>
</evidence>
<keyword evidence="2" id="KW-0812">Transmembrane</keyword>
<organism evidence="3 4">
    <name type="scientific">Micrococcus lylae</name>
    <dbReference type="NCBI Taxonomy" id="1273"/>
    <lineage>
        <taxon>Bacteria</taxon>
        <taxon>Bacillati</taxon>
        <taxon>Actinomycetota</taxon>
        <taxon>Actinomycetes</taxon>
        <taxon>Micrococcales</taxon>
        <taxon>Micrococcaceae</taxon>
        <taxon>Micrococcus</taxon>
    </lineage>
</organism>
<feature type="region of interest" description="Disordered" evidence="1">
    <location>
        <begin position="1"/>
        <end position="41"/>
    </location>
</feature>
<evidence type="ECO:0000256" key="1">
    <source>
        <dbReference type="SAM" id="MobiDB-lite"/>
    </source>
</evidence>
<keyword evidence="2" id="KW-0472">Membrane</keyword>
<feature type="transmembrane region" description="Helical" evidence="2">
    <location>
        <begin position="69"/>
        <end position="90"/>
    </location>
</feature>
<protein>
    <submittedName>
        <fullName evidence="3">Uncharacterized protein</fullName>
    </submittedName>
</protein>
<proteinExistence type="predicted"/>
<accession>A0A1R4JW29</accession>
<evidence type="ECO:0000313" key="3">
    <source>
        <dbReference type="EMBL" id="SJN36179.1"/>
    </source>
</evidence>
<feature type="transmembrane region" description="Helical" evidence="2">
    <location>
        <begin position="44"/>
        <end position="63"/>
    </location>
</feature>
<name>A0A1R4JW29_9MICC</name>
<dbReference type="EMBL" id="FUKP01000068">
    <property type="protein sequence ID" value="SJN36179.1"/>
    <property type="molecule type" value="Genomic_DNA"/>
</dbReference>
<dbReference type="Proteomes" id="UP000196230">
    <property type="component" value="Unassembled WGS sequence"/>
</dbReference>
<gene>
    <name evidence="3" type="ORF">FM125_10965</name>
</gene>
<feature type="transmembrane region" description="Helical" evidence="2">
    <location>
        <begin position="141"/>
        <end position="158"/>
    </location>
</feature>
<reference evidence="3 4" key="1">
    <citation type="submission" date="2017-02" db="EMBL/GenBank/DDBJ databases">
        <authorList>
            <person name="Peterson S.W."/>
        </authorList>
    </citation>
    <scope>NUCLEOTIDE SEQUENCE [LARGE SCALE GENOMIC DNA]</scope>
    <source>
        <strain evidence="3 4">2B3F</strain>
    </source>
</reference>
<feature type="transmembrane region" description="Helical" evidence="2">
    <location>
        <begin position="102"/>
        <end position="121"/>
    </location>
</feature>
<evidence type="ECO:0000313" key="4">
    <source>
        <dbReference type="Proteomes" id="UP000196230"/>
    </source>
</evidence>
<sequence length="215" mass="21980">MQHTHHEGDTMTTAEKTAASGGRAGAEQPREPTRGLKHPMHPQVQGSVIGMVGASLFMLISLQELPAPWPVLGYTVWVLLMAACFWAVFLRRRHLPILPPPASNAGLVYGMSTLAMVALIVASPHIVRGLGALTGTDGTPAQPAIVVLAVGLHFLPFAKAFHAPVFGALGGGLAVVGLAGAALGLILGAPWGAAAAVAAGALMLAAMTADAVRSR</sequence>
<feature type="transmembrane region" description="Helical" evidence="2">
    <location>
        <begin position="193"/>
        <end position="212"/>
    </location>
</feature>
<dbReference type="AlphaFoldDB" id="A0A1R4JW29"/>